<evidence type="ECO:0000256" key="17">
    <source>
        <dbReference type="ARBA" id="ARBA00093650"/>
    </source>
</evidence>
<organism evidence="18 19">
    <name type="scientific">Actinia tenebrosa</name>
    <name type="common">Australian red waratah sea anemone</name>
    <dbReference type="NCBI Taxonomy" id="6105"/>
    <lineage>
        <taxon>Eukaryota</taxon>
        <taxon>Metazoa</taxon>
        <taxon>Cnidaria</taxon>
        <taxon>Anthozoa</taxon>
        <taxon>Hexacorallia</taxon>
        <taxon>Actiniaria</taxon>
        <taxon>Actiniidae</taxon>
        <taxon>Actinia</taxon>
    </lineage>
</organism>
<evidence type="ECO:0000256" key="16">
    <source>
        <dbReference type="ARBA" id="ARBA00093598"/>
    </source>
</evidence>
<comment type="catalytic activity">
    <reaction evidence="10">
        <text>(R)-lanthionine ketimine + NADPH + 2 H(+) = (3R,5R)-1,4-thiomorpholine-3,5-dicarboxylate + NADP(+)</text>
        <dbReference type="Rhea" id="RHEA:68040"/>
        <dbReference type="ChEBI" id="CHEBI:15378"/>
        <dbReference type="ChEBI" id="CHEBI:57783"/>
        <dbReference type="ChEBI" id="CHEBI:58349"/>
        <dbReference type="ChEBI" id="CHEBI:176891"/>
        <dbReference type="ChEBI" id="CHEBI:176892"/>
    </reaction>
    <physiologicalReaction direction="left-to-right" evidence="10">
        <dbReference type="Rhea" id="RHEA:68041"/>
    </physiologicalReaction>
</comment>
<dbReference type="GO" id="GO:0050241">
    <property type="term" value="F:pyrroline-2-carboxylate reductase activity"/>
    <property type="evidence" value="ECO:0007669"/>
    <property type="project" value="UniProtKB-EC"/>
</dbReference>
<dbReference type="InterPro" id="IPR023401">
    <property type="entry name" value="ODC_N"/>
</dbReference>
<dbReference type="EC" id="1.5.1.25" evidence="2"/>
<dbReference type="PANTHER" id="PTHR13812">
    <property type="entry name" value="KETIMINE REDUCTASE MU-CRYSTALLIN"/>
    <property type="match status" value="1"/>
</dbReference>
<dbReference type="Gene3D" id="3.30.1780.10">
    <property type="entry name" value="ornithine cyclodeaminase, domain 1"/>
    <property type="match status" value="1"/>
</dbReference>
<evidence type="ECO:0000256" key="11">
    <source>
        <dbReference type="ARBA" id="ARBA00093250"/>
    </source>
</evidence>
<dbReference type="KEGG" id="aten:116291186"/>
<comment type="catalytic activity">
    <reaction evidence="8">
        <text>(3R)-1,4-thiomorpholine-3-carboxylate + NAD(+) = 3,4-dehydrothiomorpholine-3-carboxylate + NADH + 2 H(+)</text>
        <dbReference type="Rhea" id="RHEA:12504"/>
        <dbReference type="ChEBI" id="CHEBI:15378"/>
        <dbReference type="ChEBI" id="CHEBI:57540"/>
        <dbReference type="ChEBI" id="CHEBI:57945"/>
        <dbReference type="ChEBI" id="CHEBI:58517"/>
        <dbReference type="ChEBI" id="CHEBI:176873"/>
        <dbReference type="EC" id="1.5.1.25"/>
    </reaction>
    <physiologicalReaction direction="right-to-left" evidence="8">
        <dbReference type="Rhea" id="RHEA:12506"/>
    </physiologicalReaction>
</comment>
<evidence type="ECO:0000256" key="6">
    <source>
        <dbReference type="ARBA" id="ARBA00093197"/>
    </source>
</evidence>
<sequence length="330" mass="35387">MQFIIRSTIGRSALGNRGFQKMAGVSYIDGAQIKGLLKYPELITAVENALRDFSDKDQGQVVQPLRSRIPVEQHKGLFLAMPGFSGKASALGTKLVSVYPENDKKGLPSHQAIVLLFNPENGSLQALMDGEVITEMRTAAASAVATKYLANKDAKVLAILGSGTQARSHAEAMRHVKSFTEVKVWSRTAANAQKFAEDIQAKCCGSVEEAVSEADVIVTATFATEPILKGKWVKEGAVINAVGAPRPMWRELDDDLMRTSFIVADSKEAALAEAGDVVQTEATVEGEVGDVISGHLKVPLTKTKIFKSLGLAVEDVVTAKLVYDMLQGGQ</sequence>
<evidence type="ECO:0000313" key="19">
    <source>
        <dbReference type="RefSeq" id="XP_031554176.1"/>
    </source>
</evidence>
<comment type="catalytic activity">
    <reaction evidence="5">
        <text>L-pipecolate + NAD(+) = Delta(1)-piperideine-2-carboxylate + NADH + H(+)</text>
        <dbReference type="Rhea" id="RHEA:30807"/>
        <dbReference type="ChEBI" id="CHEBI:15378"/>
        <dbReference type="ChEBI" id="CHEBI:57540"/>
        <dbReference type="ChEBI" id="CHEBI:57945"/>
        <dbReference type="ChEBI" id="CHEBI:61185"/>
        <dbReference type="ChEBI" id="CHEBI:77631"/>
        <dbReference type="EC" id="1.5.1.1"/>
    </reaction>
    <physiologicalReaction direction="right-to-left" evidence="5">
        <dbReference type="Rhea" id="RHEA:30809"/>
    </physiologicalReaction>
</comment>
<comment type="catalytic activity">
    <reaction evidence="12">
        <text>(3R)-1,4-thiomorpholine-3-carboxylate + NADP(+) = 3,4-dehydrothiomorpholine-3-carboxylate + NADPH + 2 H(+)</text>
        <dbReference type="Rhea" id="RHEA:12500"/>
        <dbReference type="ChEBI" id="CHEBI:15378"/>
        <dbReference type="ChEBI" id="CHEBI:57783"/>
        <dbReference type="ChEBI" id="CHEBI:58349"/>
        <dbReference type="ChEBI" id="CHEBI:58517"/>
        <dbReference type="ChEBI" id="CHEBI:176873"/>
        <dbReference type="EC" id="1.5.1.25"/>
    </reaction>
    <physiologicalReaction direction="right-to-left" evidence="12">
        <dbReference type="Rhea" id="RHEA:12502"/>
    </physiologicalReaction>
</comment>
<evidence type="ECO:0000256" key="15">
    <source>
        <dbReference type="ARBA" id="ARBA00093567"/>
    </source>
</evidence>
<protein>
    <recommendedName>
        <fullName evidence="3">Ketimine reductase mu-crystallin</fullName>
        <ecNumber evidence="16">1.5.1.1</ecNumber>
        <ecNumber evidence="2">1.5.1.25</ecNumber>
    </recommendedName>
    <alternativeName>
        <fullName evidence="17">1-piperideine-2-carboxylate/1-pyrroline-2-carboxylate reductase</fullName>
    </alternativeName>
    <alternativeName>
        <fullName evidence="4">NADP-regulated thyroid-hormone-binding protein</fullName>
    </alternativeName>
</protein>
<comment type="catalytic activity">
    <reaction evidence="11">
        <text>(S)-cystathionine ketimine + NADH + 2 H(+) = (3R,5S)-2,3,5,6,7-pentahydro-1,4-thiazepine-3,5-dicarboxylate + NAD(+)</text>
        <dbReference type="Rhea" id="RHEA:68032"/>
        <dbReference type="ChEBI" id="CHEBI:15378"/>
        <dbReference type="ChEBI" id="CHEBI:57540"/>
        <dbReference type="ChEBI" id="CHEBI:57945"/>
        <dbReference type="ChEBI" id="CHEBI:176808"/>
        <dbReference type="ChEBI" id="CHEBI:176810"/>
    </reaction>
    <physiologicalReaction direction="left-to-right" evidence="11">
        <dbReference type="Rhea" id="RHEA:68033"/>
    </physiologicalReaction>
</comment>
<dbReference type="InterPro" id="IPR003462">
    <property type="entry name" value="ODC_Mu_crystall"/>
</dbReference>
<dbReference type="PIRSF" id="PIRSF001439">
    <property type="entry name" value="CryM"/>
    <property type="match status" value="1"/>
</dbReference>
<evidence type="ECO:0000256" key="10">
    <source>
        <dbReference type="ARBA" id="ARBA00093248"/>
    </source>
</evidence>
<dbReference type="GeneID" id="116291186"/>
<comment type="subunit">
    <text evidence="15">Homodimer. Binds the thyroid hormone triiodothyronine (T3); T3 binding inhibits enzymatic activity.</text>
</comment>
<comment type="catalytic activity">
    <reaction evidence="13">
        <text>L-proline + NAD(+) = 1-pyrroline-2-carboxylate + NADH + H(+)</text>
        <dbReference type="Rhea" id="RHEA:20321"/>
        <dbReference type="ChEBI" id="CHEBI:15378"/>
        <dbReference type="ChEBI" id="CHEBI:39785"/>
        <dbReference type="ChEBI" id="CHEBI:57540"/>
        <dbReference type="ChEBI" id="CHEBI:57945"/>
        <dbReference type="ChEBI" id="CHEBI:60039"/>
        <dbReference type="EC" id="1.5.1.1"/>
    </reaction>
    <physiologicalReaction direction="right-to-left" evidence="13">
        <dbReference type="Rhea" id="RHEA:20323"/>
    </physiologicalReaction>
</comment>
<keyword evidence="18" id="KW-1185">Reference proteome</keyword>
<evidence type="ECO:0000256" key="4">
    <source>
        <dbReference type="ARBA" id="ARBA00033420"/>
    </source>
</evidence>
<dbReference type="SUPFAM" id="SSF51735">
    <property type="entry name" value="NAD(P)-binding Rossmann-fold domains"/>
    <property type="match status" value="1"/>
</dbReference>
<evidence type="ECO:0000256" key="13">
    <source>
        <dbReference type="ARBA" id="ARBA00093264"/>
    </source>
</evidence>
<evidence type="ECO:0000256" key="12">
    <source>
        <dbReference type="ARBA" id="ARBA00093263"/>
    </source>
</evidence>
<dbReference type="InterPro" id="IPR036291">
    <property type="entry name" value="NAD(P)-bd_dom_sf"/>
</dbReference>
<comment type="catalytic activity">
    <reaction evidence="6">
        <text>Delta(2)-thiazoline-2-carboxylate + NADPH + 2 H(+) = L-thiazolidine-2-carboxylate + NADP(+)</text>
        <dbReference type="Rhea" id="RHEA:68072"/>
        <dbReference type="ChEBI" id="CHEBI:15378"/>
        <dbReference type="ChEBI" id="CHEBI:57783"/>
        <dbReference type="ChEBI" id="CHEBI:58349"/>
        <dbReference type="ChEBI" id="CHEBI:176895"/>
        <dbReference type="ChEBI" id="CHEBI:176896"/>
    </reaction>
    <physiologicalReaction direction="left-to-right" evidence="6">
        <dbReference type="Rhea" id="RHEA:68073"/>
    </physiologicalReaction>
</comment>
<evidence type="ECO:0000256" key="2">
    <source>
        <dbReference type="ARBA" id="ARBA00012883"/>
    </source>
</evidence>
<proteinExistence type="inferred from homology"/>
<evidence type="ECO:0000256" key="1">
    <source>
        <dbReference type="ARBA" id="ARBA00008903"/>
    </source>
</evidence>
<reference evidence="19" key="1">
    <citation type="submission" date="2025-08" db="UniProtKB">
        <authorList>
            <consortium name="RefSeq"/>
        </authorList>
    </citation>
    <scope>IDENTIFICATION</scope>
    <source>
        <tissue evidence="19">Tentacle</tissue>
    </source>
</reference>
<evidence type="ECO:0000256" key="9">
    <source>
        <dbReference type="ARBA" id="ARBA00093227"/>
    </source>
</evidence>
<dbReference type="Proteomes" id="UP000515163">
    <property type="component" value="Unplaced"/>
</dbReference>
<comment type="catalytic activity">
    <reaction evidence="9">
        <text>(S)-cystathionine ketimine + NADPH + 2 H(+) = (3R,5S)-2,3,5,6,7-pentahydro-1,4-thiazepine-3,5-dicarboxylate + NADP(+)</text>
        <dbReference type="Rhea" id="RHEA:68036"/>
        <dbReference type="ChEBI" id="CHEBI:15378"/>
        <dbReference type="ChEBI" id="CHEBI:57783"/>
        <dbReference type="ChEBI" id="CHEBI:58349"/>
        <dbReference type="ChEBI" id="CHEBI:176808"/>
        <dbReference type="ChEBI" id="CHEBI:176810"/>
    </reaction>
    <physiologicalReaction direction="left-to-right" evidence="9">
        <dbReference type="Rhea" id="RHEA:68037"/>
    </physiologicalReaction>
</comment>
<comment type="catalytic activity">
    <reaction evidence="7">
        <text>L-proline + NADP(+) = 1-pyrroline-2-carboxylate + NADPH + H(+)</text>
        <dbReference type="Rhea" id="RHEA:20317"/>
        <dbReference type="ChEBI" id="CHEBI:15378"/>
        <dbReference type="ChEBI" id="CHEBI:39785"/>
        <dbReference type="ChEBI" id="CHEBI:57783"/>
        <dbReference type="ChEBI" id="CHEBI:58349"/>
        <dbReference type="ChEBI" id="CHEBI:60039"/>
        <dbReference type="EC" id="1.5.1.1"/>
    </reaction>
    <physiologicalReaction direction="right-to-left" evidence="7">
        <dbReference type="Rhea" id="RHEA:20319"/>
    </physiologicalReaction>
</comment>
<dbReference type="GO" id="GO:0047127">
    <property type="term" value="F:thiomorpholine-carboxylate dehydrogenase activity"/>
    <property type="evidence" value="ECO:0007669"/>
    <property type="project" value="UniProtKB-EC"/>
</dbReference>
<comment type="catalytic activity">
    <reaction evidence="14">
        <text>L-pipecolate + NADP(+) = Delta(1)-piperideine-2-carboxylate + NADPH + H(+)</text>
        <dbReference type="Rhea" id="RHEA:12524"/>
        <dbReference type="ChEBI" id="CHEBI:15378"/>
        <dbReference type="ChEBI" id="CHEBI:57783"/>
        <dbReference type="ChEBI" id="CHEBI:58349"/>
        <dbReference type="ChEBI" id="CHEBI:61185"/>
        <dbReference type="ChEBI" id="CHEBI:77631"/>
        <dbReference type="EC" id="1.5.1.1"/>
    </reaction>
    <physiologicalReaction direction="right-to-left" evidence="14">
        <dbReference type="Rhea" id="RHEA:12526"/>
    </physiologicalReaction>
</comment>
<dbReference type="InParanoid" id="A0A6P8HEL7"/>
<evidence type="ECO:0000256" key="3">
    <source>
        <dbReference type="ARBA" id="ARBA00015173"/>
    </source>
</evidence>
<name>A0A6P8HEL7_ACTTE</name>
<dbReference type="EC" id="1.5.1.1" evidence="16"/>
<evidence type="ECO:0000256" key="14">
    <source>
        <dbReference type="ARBA" id="ARBA00093273"/>
    </source>
</evidence>
<dbReference type="Pfam" id="PF02423">
    <property type="entry name" value="OCD_Mu_crystall"/>
    <property type="match status" value="1"/>
</dbReference>
<evidence type="ECO:0000256" key="7">
    <source>
        <dbReference type="ARBA" id="ARBA00093203"/>
    </source>
</evidence>
<dbReference type="AlphaFoldDB" id="A0A6P8HEL7"/>
<evidence type="ECO:0000313" key="18">
    <source>
        <dbReference type="Proteomes" id="UP000515163"/>
    </source>
</evidence>
<dbReference type="PANTHER" id="PTHR13812:SF19">
    <property type="entry name" value="KETIMINE REDUCTASE MU-CRYSTALLIN"/>
    <property type="match status" value="1"/>
</dbReference>
<evidence type="ECO:0000256" key="5">
    <source>
        <dbReference type="ARBA" id="ARBA00093190"/>
    </source>
</evidence>
<dbReference type="GO" id="GO:0042562">
    <property type="term" value="F:hormone binding"/>
    <property type="evidence" value="ECO:0007669"/>
    <property type="project" value="TreeGrafter"/>
</dbReference>
<dbReference type="FunCoup" id="A0A6P8HEL7">
    <property type="interactions" value="304"/>
</dbReference>
<dbReference type="Gene3D" id="3.40.50.720">
    <property type="entry name" value="NAD(P)-binding Rossmann-like Domain"/>
    <property type="match status" value="1"/>
</dbReference>
<accession>A0A6P8HEL7</accession>
<dbReference type="FunFam" id="3.40.50.720:FF:000241">
    <property type="entry name" value="ketimine reductase mu-crystallin"/>
    <property type="match status" value="1"/>
</dbReference>
<gene>
    <name evidence="19" type="primary">LOC116291186</name>
</gene>
<comment type="similarity">
    <text evidence="1">Belongs to the ornithine cyclodeaminase/mu-crystallin family.</text>
</comment>
<dbReference type="RefSeq" id="XP_031554176.1">
    <property type="nucleotide sequence ID" value="XM_031698316.1"/>
</dbReference>
<dbReference type="OrthoDB" id="41492at2759"/>
<evidence type="ECO:0000256" key="8">
    <source>
        <dbReference type="ARBA" id="ARBA00093226"/>
    </source>
</evidence>
<dbReference type="GO" id="GO:0005737">
    <property type="term" value="C:cytoplasm"/>
    <property type="evidence" value="ECO:0007669"/>
    <property type="project" value="TreeGrafter"/>
</dbReference>